<evidence type="ECO:0000313" key="3">
    <source>
        <dbReference type="EMBL" id="MDT2964281.1"/>
    </source>
</evidence>
<feature type="domain" description="NAD-dependent epimerase/dehydratase" evidence="2">
    <location>
        <begin position="4"/>
        <end position="247"/>
    </location>
</feature>
<dbReference type="EMBL" id="JARQDV010000003">
    <property type="protein sequence ID" value="MDT2964281.1"/>
    <property type="molecule type" value="Genomic_DNA"/>
</dbReference>
<dbReference type="InterPro" id="IPR036291">
    <property type="entry name" value="NAD(P)-bd_dom_sf"/>
</dbReference>
<evidence type="ECO:0000313" key="4">
    <source>
        <dbReference type="Proteomes" id="UP001268896"/>
    </source>
</evidence>
<dbReference type="InterPro" id="IPR001509">
    <property type="entry name" value="Epimerase_deHydtase"/>
</dbReference>
<dbReference type="GO" id="GO:0008446">
    <property type="term" value="F:GDP-mannose 4,6-dehydratase activity"/>
    <property type="evidence" value="ECO:0007669"/>
    <property type="project" value="UniProtKB-EC"/>
</dbReference>
<dbReference type="PANTHER" id="PTHR43000">
    <property type="entry name" value="DTDP-D-GLUCOSE 4,6-DEHYDRATASE-RELATED"/>
    <property type="match status" value="1"/>
</dbReference>
<dbReference type="PRINTS" id="PR01713">
    <property type="entry name" value="NUCEPIMERASE"/>
</dbReference>
<dbReference type="Proteomes" id="UP001268896">
    <property type="component" value="Unassembled WGS sequence"/>
</dbReference>
<dbReference type="RefSeq" id="WP_156237345.1">
    <property type="nucleotide sequence ID" value="NZ_JAAVMR010000004.1"/>
</dbReference>
<dbReference type="AlphaFoldDB" id="A0AAW8UNI2"/>
<name>A0AAW8UNI2_ENTCA</name>
<gene>
    <name evidence="3" type="ORF">P7I32_06645</name>
</gene>
<keyword evidence="3" id="KW-0456">Lyase</keyword>
<dbReference type="Gene3D" id="3.90.25.10">
    <property type="entry name" value="UDP-galactose 4-epimerase, domain 1"/>
    <property type="match status" value="1"/>
</dbReference>
<dbReference type="Gene3D" id="3.40.50.720">
    <property type="entry name" value="NAD(P)-binding Rossmann-like Domain"/>
    <property type="match status" value="1"/>
</dbReference>
<comment type="caution">
    <text evidence="3">The sequence shown here is derived from an EMBL/GenBank/DDBJ whole genome shotgun (WGS) entry which is preliminary data.</text>
</comment>
<organism evidence="3 4">
    <name type="scientific">Enterococcus casseliflavus</name>
    <name type="common">Enterococcus flavescens</name>
    <dbReference type="NCBI Taxonomy" id="37734"/>
    <lineage>
        <taxon>Bacteria</taxon>
        <taxon>Bacillati</taxon>
        <taxon>Bacillota</taxon>
        <taxon>Bacilli</taxon>
        <taxon>Lactobacillales</taxon>
        <taxon>Enterococcaceae</taxon>
        <taxon>Enterococcus</taxon>
    </lineage>
</organism>
<evidence type="ECO:0000259" key="2">
    <source>
        <dbReference type="Pfam" id="PF01370"/>
    </source>
</evidence>
<dbReference type="EC" id="4.2.1.47" evidence="3"/>
<reference evidence="3" key="1">
    <citation type="submission" date="2023-03" db="EMBL/GenBank/DDBJ databases">
        <authorList>
            <person name="Shen W."/>
            <person name="Cai J."/>
        </authorList>
    </citation>
    <scope>NUCLEOTIDE SEQUENCE</scope>
    <source>
        <strain evidence="3">K72-2</strain>
    </source>
</reference>
<accession>A0AAW8UNI2</accession>
<evidence type="ECO:0000256" key="1">
    <source>
        <dbReference type="ARBA" id="ARBA00007637"/>
    </source>
</evidence>
<protein>
    <submittedName>
        <fullName evidence="3">GDP-mannose 4,6-dehydratase</fullName>
        <ecNumber evidence="3">4.2.1.47</ecNumber>
    </submittedName>
</protein>
<dbReference type="Pfam" id="PF01370">
    <property type="entry name" value="Epimerase"/>
    <property type="match status" value="1"/>
</dbReference>
<proteinExistence type="inferred from homology"/>
<dbReference type="SUPFAM" id="SSF51735">
    <property type="entry name" value="NAD(P)-binding Rossmann-fold domains"/>
    <property type="match status" value="1"/>
</dbReference>
<comment type="similarity">
    <text evidence="1">Belongs to the NAD(P)-dependent epimerase/dehydratase family.</text>
</comment>
<sequence length="315" mass="35179">MKYFVSGGAGFIGSSIVNTLIKEGNEVIVLDDLSMGNLQNLKQSKNLTFVKGDIRDKEMIKEIFEKNTFSFIFHLAAIASVADSIDRPLLTHQVNMEATLNLLELSKQTQKKLKRFVFASSAAVYGDEPSLPKTENSKIKPLSPYAIDKYSSEQYVLLYNSLYDLPTSAVRFFNVYGPNQNPSSPYSGVLSIITNHFKKLKNHEKNVFTLYGDGSQTRDFVYVDDVVQALKIVSEKEEAQGNVYNVGTGIPSSINDVLDIFKSETGIAPIIKYENVRKGDIQDSYAEVSELKSLGFSPKYNLNKGIAKYLTNEMK</sequence>